<dbReference type="EMBL" id="KZ305051">
    <property type="protein sequence ID" value="PIA35878.1"/>
    <property type="molecule type" value="Genomic_DNA"/>
</dbReference>
<keyword evidence="1" id="KW-1133">Transmembrane helix</keyword>
<keyword evidence="1" id="KW-0812">Transmembrane</keyword>
<dbReference type="STRING" id="218851.A0A2G5CX89"/>
<dbReference type="AlphaFoldDB" id="A0A2G5CX89"/>
<organism evidence="2 3">
    <name type="scientific">Aquilegia coerulea</name>
    <name type="common">Rocky mountain columbine</name>
    <dbReference type="NCBI Taxonomy" id="218851"/>
    <lineage>
        <taxon>Eukaryota</taxon>
        <taxon>Viridiplantae</taxon>
        <taxon>Streptophyta</taxon>
        <taxon>Embryophyta</taxon>
        <taxon>Tracheophyta</taxon>
        <taxon>Spermatophyta</taxon>
        <taxon>Magnoliopsida</taxon>
        <taxon>Ranunculales</taxon>
        <taxon>Ranunculaceae</taxon>
        <taxon>Thalictroideae</taxon>
        <taxon>Aquilegia</taxon>
    </lineage>
</organism>
<evidence type="ECO:0000256" key="1">
    <source>
        <dbReference type="SAM" id="Phobius"/>
    </source>
</evidence>
<dbReference type="PANTHER" id="PTHR37254:SF1">
    <property type="entry name" value="OS01G0100500 PROTEIN"/>
    <property type="match status" value="1"/>
</dbReference>
<evidence type="ECO:0000313" key="2">
    <source>
        <dbReference type="EMBL" id="PIA35878.1"/>
    </source>
</evidence>
<gene>
    <name evidence="2" type="ORF">AQUCO_03400043v1</name>
</gene>
<dbReference type="InParanoid" id="A0A2G5CX89"/>
<reference evidence="2 3" key="1">
    <citation type="submission" date="2017-09" db="EMBL/GenBank/DDBJ databases">
        <title>WGS assembly of Aquilegia coerulea Goldsmith.</title>
        <authorList>
            <person name="Hodges S."/>
            <person name="Kramer E."/>
            <person name="Nordborg M."/>
            <person name="Tomkins J."/>
            <person name="Borevitz J."/>
            <person name="Derieg N."/>
            <person name="Yan J."/>
            <person name="Mihaltcheva S."/>
            <person name="Hayes R.D."/>
            <person name="Rokhsar D."/>
        </authorList>
    </citation>
    <scope>NUCLEOTIDE SEQUENCE [LARGE SCALE GENOMIC DNA]</scope>
    <source>
        <strain evidence="3">cv. Goldsmith</strain>
    </source>
</reference>
<dbReference type="OrthoDB" id="1909934at2759"/>
<feature type="transmembrane region" description="Helical" evidence="1">
    <location>
        <begin position="388"/>
        <end position="409"/>
    </location>
</feature>
<keyword evidence="1" id="KW-0472">Membrane</keyword>
<sequence length="640" mass="72218">MACPPNSFQYNKTLCACNPGYFLNSTTNNCSLFQSSSKEWMISSGIDYSISFSVPIFSFESIKKFTQSQAVFLEATLVMLLSWFFFCLVLRFGKINDGRSLRFRLRWWISRLDVCYATRHWLDDQKVVKKRKTELGGTFSIASWILFIGLIAALLYQIISKRSVEVHNVRASNGPDLLSFINDMEFNITTISSMSCSHLRGLGTLVTGTPGFIDYRSSPLSTFANFSCHNTSRGPTIMLRCSNCKIARDDLYISWQFVDLPNNPATAVGFQFNFTAKNLRDRKRVSFVTGTLKNGSNMDNRPITFRGPDVNILKFHLFPRIYRNLHDLRLIQPLFHDFIPGSSFLGTSQLQASLQSSQDGLINTTLAVNFLSAYIIEIDTQNVLGPVGVLADLGGLYAISFAIFFYLLMQCEFRIKKLRREDTVLINIRNRTKAKQNWDKLRKYVMYTWDCSSLEDASKSNGEVPLCDCMGVKSSRGSGSLHKRKQETQMDTISLNKKGNLPTDMRTCSKLIQTERVKSCSTGQLPDIETGLICMKGEHVIGHEDYDTQIGKRSKESVGSCQGDVSQPQASLLNDSTLPLPPVLEYKTDSGSDILDVQRNLQNLFEYNVLLREKFIASQSKLEALTKKASDPQCTCHNIT</sequence>
<name>A0A2G5CX89_AQUCA</name>
<feature type="transmembrane region" description="Helical" evidence="1">
    <location>
        <begin position="71"/>
        <end position="93"/>
    </location>
</feature>
<proteinExistence type="predicted"/>
<evidence type="ECO:0000313" key="3">
    <source>
        <dbReference type="Proteomes" id="UP000230069"/>
    </source>
</evidence>
<feature type="transmembrane region" description="Helical" evidence="1">
    <location>
        <begin position="141"/>
        <end position="159"/>
    </location>
</feature>
<accession>A0A2G5CX89</accession>
<dbReference type="FunCoup" id="A0A2G5CX89">
    <property type="interactions" value="1502"/>
</dbReference>
<protein>
    <recommendedName>
        <fullName evidence="4">Transmembrane protein</fullName>
    </recommendedName>
</protein>
<dbReference type="Proteomes" id="UP000230069">
    <property type="component" value="Unassembled WGS sequence"/>
</dbReference>
<dbReference type="PANTHER" id="PTHR37254">
    <property type="entry name" value="OS01G0100500 PROTEIN"/>
    <property type="match status" value="1"/>
</dbReference>
<keyword evidence="3" id="KW-1185">Reference proteome</keyword>
<evidence type="ECO:0008006" key="4">
    <source>
        <dbReference type="Google" id="ProtNLM"/>
    </source>
</evidence>